<feature type="compositionally biased region" description="Polar residues" evidence="1">
    <location>
        <begin position="11"/>
        <end position="25"/>
    </location>
</feature>
<name>A0A0B7JGZ3_BIOOC</name>
<organism evidence="2">
    <name type="scientific">Bionectria ochroleuca</name>
    <name type="common">Gliocladium roseum</name>
    <dbReference type="NCBI Taxonomy" id="29856"/>
    <lineage>
        <taxon>Eukaryota</taxon>
        <taxon>Fungi</taxon>
        <taxon>Dikarya</taxon>
        <taxon>Ascomycota</taxon>
        <taxon>Pezizomycotina</taxon>
        <taxon>Sordariomycetes</taxon>
        <taxon>Hypocreomycetidae</taxon>
        <taxon>Hypocreales</taxon>
        <taxon>Bionectriaceae</taxon>
        <taxon>Clonostachys</taxon>
    </lineage>
</organism>
<reference evidence="2" key="1">
    <citation type="submission" date="2015-01" db="EMBL/GenBank/DDBJ databases">
        <authorList>
            <person name="Durling Mikael"/>
        </authorList>
    </citation>
    <scope>NUCLEOTIDE SEQUENCE</scope>
</reference>
<sequence>MDDESGGILNISLSDSETEEQQTPAKPSDRTGQSEEEFQAVKRTYHVRIENGNISEGISIPLGPNPNKMLVQQLIHAVEEHYFFRRYEEGIKLVEKVLGGEDSASLDESIKNQLLLYKSFCHKKLDLIT</sequence>
<feature type="region of interest" description="Disordered" evidence="1">
    <location>
        <begin position="1"/>
        <end position="36"/>
    </location>
</feature>
<evidence type="ECO:0000256" key="1">
    <source>
        <dbReference type="SAM" id="MobiDB-lite"/>
    </source>
</evidence>
<protein>
    <submittedName>
        <fullName evidence="2">Uncharacterized protein</fullName>
    </submittedName>
</protein>
<proteinExistence type="predicted"/>
<accession>A0A0B7JGZ3</accession>
<dbReference type="AlphaFoldDB" id="A0A0B7JGZ3"/>
<evidence type="ECO:0000313" key="2">
    <source>
        <dbReference type="EMBL" id="CEO44023.1"/>
    </source>
</evidence>
<dbReference type="EMBL" id="CDPU01000001">
    <property type="protein sequence ID" value="CEO44023.1"/>
    <property type="molecule type" value="Genomic_DNA"/>
</dbReference>
<gene>
    <name evidence="2" type="ORF">BN869_000000078_1</name>
</gene>